<keyword evidence="1" id="KW-0812">Transmembrane</keyword>
<keyword evidence="1" id="KW-0472">Membrane</keyword>
<dbReference type="EMBL" id="NAJO01000006">
    <property type="protein sequence ID" value="OQO11688.1"/>
    <property type="molecule type" value="Genomic_DNA"/>
</dbReference>
<sequence>MSDLSSVVATPSISFIDASPLPYSLTAPQHWYNASYIPSAATILLAYSAISLMILLSLISCGTIDWKGNPNISHIDRRILHRSTHRWVTRRSDRRGGRCQHMVVLGGDLGNGERMWYDYGPPDLEAGQDSAGNLIDDGTRYDAWRERGMVYTAGSERWIRRVSEGDGWERVLIRGGG</sequence>
<evidence type="ECO:0000313" key="2">
    <source>
        <dbReference type="EMBL" id="OQO11688.1"/>
    </source>
</evidence>
<protein>
    <submittedName>
        <fullName evidence="2">Uncharacterized protein</fullName>
    </submittedName>
</protein>
<keyword evidence="1" id="KW-1133">Transmembrane helix</keyword>
<dbReference type="AlphaFoldDB" id="A0A1V8TKC4"/>
<organism evidence="2 3">
    <name type="scientific">Cryoendolithus antarcticus</name>
    <dbReference type="NCBI Taxonomy" id="1507870"/>
    <lineage>
        <taxon>Eukaryota</taxon>
        <taxon>Fungi</taxon>
        <taxon>Dikarya</taxon>
        <taxon>Ascomycota</taxon>
        <taxon>Pezizomycotina</taxon>
        <taxon>Dothideomycetes</taxon>
        <taxon>Dothideomycetidae</taxon>
        <taxon>Cladosporiales</taxon>
        <taxon>Cladosporiaceae</taxon>
        <taxon>Cryoendolithus</taxon>
    </lineage>
</organism>
<feature type="transmembrane region" description="Helical" evidence="1">
    <location>
        <begin position="36"/>
        <end position="59"/>
    </location>
</feature>
<keyword evidence="3" id="KW-1185">Reference proteome</keyword>
<proteinExistence type="predicted"/>
<comment type="caution">
    <text evidence="2">The sequence shown here is derived from an EMBL/GenBank/DDBJ whole genome shotgun (WGS) entry which is preliminary data.</text>
</comment>
<evidence type="ECO:0000256" key="1">
    <source>
        <dbReference type="SAM" id="Phobius"/>
    </source>
</evidence>
<gene>
    <name evidence="2" type="ORF">B0A48_03415</name>
</gene>
<dbReference type="Proteomes" id="UP000192596">
    <property type="component" value="Unassembled WGS sequence"/>
</dbReference>
<reference evidence="3" key="1">
    <citation type="submission" date="2017-03" db="EMBL/GenBank/DDBJ databases">
        <title>Genomes of endolithic fungi from Antarctica.</title>
        <authorList>
            <person name="Coleine C."/>
            <person name="Masonjones S."/>
            <person name="Stajich J.E."/>
        </authorList>
    </citation>
    <scope>NUCLEOTIDE SEQUENCE [LARGE SCALE GENOMIC DNA]</scope>
    <source>
        <strain evidence="3">CCFEE 5527</strain>
    </source>
</reference>
<dbReference type="InParanoid" id="A0A1V8TKC4"/>
<name>A0A1V8TKC4_9PEZI</name>
<evidence type="ECO:0000313" key="3">
    <source>
        <dbReference type="Proteomes" id="UP000192596"/>
    </source>
</evidence>
<accession>A0A1V8TKC4</accession>